<evidence type="ECO:0000313" key="2">
    <source>
        <dbReference type="EMBL" id="PVZ09148.1"/>
    </source>
</evidence>
<reference evidence="2 3" key="1">
    <citation type="submission" date="2018-04" db="EMBL/GenBank/DDBJ databases">
        <title>Genomic Encyclopedia of Type Strains, Phase IV (KMG-IV): sequencing the most valuable type-strain genomes for metagenomic binning, comparative biology and taxonomic classification.</title>
        <authorList>
            <person name="Goeker M."/>
        </authorList>
    </citation>
    <scope>NUCLEOTIDE SEQUENCE [LARGE SCALE GENOMIC DNA]</scope>
    <source>
        <strain evidence="2 3">DSM 28520</strain>
    </source>
</reference>
<dbReference type="InterPro" id="IPR050792">
    <property type="entry name" value="ADP-ribosylglycohydrolase"/>
</dbReference>
<dbReference type="OrthoDB" id="9798107at2"/>
<keyword evidence="3" id="KW-1185">Reference proteome</keyword>
<accession>A0A2U1FAF3</accession>
<gene>
    <name evidence="2" type="ORF">C7382_11015</name>
</gene>
<feature type="binding site" evidence="1">
    <location>
        <position position="210"/>
    </location>
    <ligand>
        <name>Mg(2+)</name>
        <dbReference type="ChEBI" id="CHEBI:18420"/>
        <label>1</label>
    </ligand>
</feature>
<dbReference type="InterPro" id="IPR036705">
    <property type="entry name" value="Ribosyl_crysJ1_sf"/>
</dbReference>
<feature type="binding site" evidence="1">
    <location>
        <position position="35"/>
    </location>
    <ligand>
        <name>Mg(2+)</name>
        <dbReference type="ChEBI" id="CHEBI:18420"/>
        <label>1</label>
    </ligand>
</feature>
<feature type="binding site" evidence="1">
    <location>
        <position position="212"/>
    </location>
    <ligand>
        <name>Mg(2+)</name>
        <dbReference type="ChEBI" id="CHEBI:18420"/>
        <label>1</label>
    </ligand>
</feature>
<dbReference type="PANTHER" id="PTHR16222:SF12">
    <property type="entry name" value="ADP-RIBOSYLGLYCOHYDROLASE-RELATED"/>
    <property type="match status" value="1"/>
</dbReference>
<dbReference type="Gene3D" id="1.10.4080.10">
    <property type="entry name" value="ADP-ribosylation/Crystallin J1"/>
    <property type="match status" value="1"/>
</dbReference>
<dbReference type="SUPFAM" id="SSF101478">
    <property type="entry name" value="ADP-ribosylglycohydrolase"/>
    <property type="match status" value="1"/>
</dbReference>
<proteinExistence type="predicted"/>
<dbReference type="PANTHER" id="PTHR16222">
    <property type="entry name" value="ADP-RIBOSYLGLYCOHYDROLASE"/>
    <property type="match status" value="1"/>
</dbReference>
<organism evidence="2 3">
    <name type="scientific">Porphyromonas loveana</name>
    <dbReference type="NCBI Taxonomy" id="1884669"/>
    <lineage>
        <taxon>Bacteria</taxon>
        <taxon>Pseudomonadati</taxon>
        <taxon>Bacteroidota</taxon>
        <taxon>Bacteroidia</taxon>
        <taxon>Bacteroidales</taxon>
        <taxon>Porphyromonadaceae</taxon>
        <taxon>Porphyromonas</taxon>
    </lineage>
</organism>
<keyword evidence="1" id="KW-0479">Metal-binding</keyword>
<sequence length="261" mass="28475">MLGAIIGDIVGSRFEFDNTTRTDFEFFAPECSYTDDTICTVAIADAILRGTDFGSTLHRWCRKYPYPMGGYGGSFARWVHSNEPQPYSSFGNGSAMRVSPCGWLPTREEALAAARAASECTHNHPEGIKGAVCIADCIYAAAHGADKAAIRHLAISEYDYEKSVESCDYIRKTNSFNETCQVTVPQAIACFLESADFESAIRLSVSIGGDSDTIAAIAGSLAEAYYGIPANIEEIAMTFLPQEIIDVLNTFRQQFSVQLLH</sequence>
<feature type="binding site" evidence="1">
    <location>
        <position position="34"/>
    </location>
    <ligand>
        <name>Mg(2+)</name>
        <dbReference type="ChEBI" id="CHEBI:18420"/>
        <label>1</label>
    </ligand>
</feature>
<dbReference type="EMBL" id="QEKY01000010">
    <property type="protein sequence ID" value="PVZ09148.1"/>
    <property type="molecule type" value="Genomic_DNA"/>
</dbReference>
<dbReference type="RefSeq" id="WP_116679522.1">
    <property type="nucleotide sequence ID" value="NZ_JBGYUN010000051.1"/>
</dbReference>
<comment type="caution">
    <text evidence="2">The sequence shown here is derived from an EMBL/GenBank/DDBJ whole genome shotgun (WGS) entry which is preliminary data.</text>
</comment>
<dbReference type="GO" id="GO:0016787">
    <property type="term" value="F:hydrolase activity"/>
    <property type="evidence" value="ECO:0007669"/>
    <property type="project" value="UniProtKB-KW"/>
</dbReference>
<dbReference type="InterPro" id="IPR005502">
    <property type="entry name" value="Ribosyl_crysJ1"/>
</dbReference>
<comment type="cofactor">
    <cofactor evidence="1">
        <name>Mg(2+)</name>
        <dbReference type="ChEBI" id="CHEBI:18420"/>
    </cofactor>
    <text evidence="1">Binds 2 magnesium ions per subunit.</text>
</comment>
<dbReference type="Proteomes" id="UP000245462">
    <property type="component" value="Unassembled WGS sequence"/>
</dbReference>
<dbReference type="AlphaFoldDB" id="A0A2U1FAF3"/>
<dbReference type="Pfam" id="PF03747">
    <property type="entry name" value="ADP_ribosyl_GH"/>
    <property type="match status" value="1"/>
</dbReference>
<protein>
    <submittedName>
        <fullName evidence="2">ADP-ribosylglycohydrolase</fullName>
    </submittedName>
</protein>
<feature type="binding site" evidence="1">
    <location>
        <position position="36"/>
    </location>
    <ligand>
        <name>Mg(2+)</name>
        <dbReference type="ChEBI" id="CHEBI:18420"/>
        <label>1</label>
    </ligand>
</feature>
<evidence type="ECO:0000313" key="3">
    <source>
        <dbReference type="Proteomes" id="UP000245462"/>
    </source>
</evidence>
<dbReference type="GO" id="GO:0046872">
    <property type="term" value="F:metal ion binding"/>
    <property type="evidence" value="ECO:0007669"/>
    <property type="project" value="UniProtKB-KW"/>
</dbReference>
<keyword evidence="2" id="KW-0378">Hydrolase</keyword>
<name>A0A2U1FAF3_9PORP</name>
<feature type="binding site" evidence="1">
    <location>
        <position position="213"/>
    </location>
    <ligand>
        <name>Mg(2+)</name>
        <dbReference type="ChEBI" id="CHEBI:18420"/>
        <label>1</label>
    </ligand>
</feature>
<evidence type="ECO:0000256" key="1">
    <source>
        <dbReference type="PIRSR" id="PIRSR605502-1"/>
    </source>
</evidence>
<keyword evidence="1" id="KW-0460">Magnesium</keyword>
<dbReference type="GeneID" id="94550989"/>